<dbReference type="Pfam" id="PF16987">
    <property type="entry name" value="KIX_2"/>
    <property type="match status" value="3"/>
</dbReference>
<evidence type="ECO:0000256" key="6">
    <source>
        <dbReference type="SAM" id="Coils"/>
    </source>
</evidence>
<evidence type="ECO:0000256" key="2">
    <source>
        <dbReference type="ARBA" id="ARBA00022574"/>
    </source>
</evidence>
<keyword evidence="4" id="KW-0539">Nucleus</keyword>
<feature type="compositionally biased region" description="Low complexity" evidence="7">
    <location>
        <begin position="2136"/>
        <end position="2150"/>
    </location>
</feature>
<feature type="compositionally biased region" description="Low complexity" evidence="7">
    <location>
        <begin position="1786"/>
        <end position="1811"/>
    </location>
</feature>
<dbReference type="InterPro" id="IPR036322">
    <property type="entry name" value="WD40_repeat_dom_sf"/>
</dbReference>
<evidence type="ECO:0000259" key="8">
    <source>
        <dbReference type="Pfam" id="PF16987"/>
    </source>
</evidence>
<dbReference type="InterPro" id="IPR036546">
    <property type="entry name" value="MED15_KIX"/>
</dbReference>
<evidence type="ECO:0000256" key="3">
    <source>
        <dbReference type="ARBA" id="ARBA00022737"/>
    </source>
</evidence>
<dbReference type="PANTHER" id="PTHR33137:SF4">
    <property type="entry name" value="MEDIATOR OF RNA POLYMERASE II TRANSCRIPTION SUBUNIT 15A-RELATED"/>
    <property type="match status" value="1"/>
</dbReference>
<feature type="repeat" description="WD" evidence="5">
    <location>
        <begin position="974"/>
        <end position="1005"/>
    </location>
</feature>
<feature type="compositionally biased region" description="Polar residues" evidence="7">
    <location>
        <begin position="1996"/>
        <end position="2020"/>
    </location>
</feature>
<feature type="region of interest" description="Disordered" evidence="7">
    <location>
        <begin position="1463"/>
        <end position="1483"/>
    </location>
</feature>
<evidence type="ECO:0000313" key="9">
    <source>
        <dbReference type="EMBL" id="KAK8551160.1"/>
    </source>
</evidence>
<feature type="compositionally biased region" description="Polar residues" evidence="7">
    <location>
        <begin position="1567"/>
        <end position="1615"/>
    </location>
</feature>
<evidence type="ECO:0000256" key="7">
    <source>
        <dbReference type="SAM" id="MobiDB-lite"/>
    </source>
</evidence>
<feature type="region of interest" description="Disordered" evidence="7">
    <location>
        <begin position="2403"/>
        <end position="2436"/>
    </location>
</feature>
<dbReference type="Gene3D" id="2.130.10.10">
    <property type="entry name" value="YVTN repeat-like/Quinoprotein amine dehydrogenase"/>
    <property type="match status" value="2"/>
</dbReference>
<dbReference type="CDD" id="cd00200">
    <property type="entry name" value="WD40"/>
    <property type="match status" value="1"/>
</dbReference>
<reference evidence="9 10" key="1">
    <citation type="journal article" date="2024" name="G3 (Bethesda)">
        <title>Genome assembly of Hibiscus sabdariffa L. provides insights into metabolisms of medicinal natural products.</title>
        <authorList>
            <person name="Kim T."/>
        </authorList>
    </citation>
    <scope>NUCLEOTIDE SEQUENCE [LARGE SCALE GENOMIC DNA]</scope>
    <source>
        <strain evidence="9">TK-2024</strain>
        <tissue evidence="9">Old leaves</tissue>
    </source>
</reference>
<dbReference type="Proteomes" id="UP001472677">
    <property type="component" value="Unassembled WGS sequence"/>
</dbReference>
<feature type="compositionally biased region" description="Low complexity" evidence="7">
    <location>
        <begin position="1744"/>
        <end position="1778"/>
    </location>
</feature>
<keyword evidence="6" id="KW-0175">Coiled coil</keyword>
<feature type="domain" description="Mediator complex subunit 15 KIX" evidence="8">
    <location>
        <begin position="1475"/>
        <end position="1554"/>
    </location>
</feature>
<evidence type="ECO:0000313" key="10">
    <source>
        <dbReference type="Proteomes" id="UP001472677"/>
    </source>
</evidence>
<keyword evidence="10" id="KW-1185">Reference proteome</keyword>
<keyword evidence="2 5" id="KW-0853">WD repeat</keyword>
<dbReference type="PANTHER" id="PTHR33137">
    <property type="entry name" value="MEDIATOR OF RNA POLYMERASE II TRANSCRIPTION SUBUNIT 15A-RELATED"/>
    <property type="match status" value="1"/>
</dbReference>
<dbReference type="Pfam" id="PF00400">
    <property type="entry name" value="WD40"/>
    <property type="match status" value="2"/>
</dbReference>
<comment type="subcellular location">
    <subcellularLocation>
        <location evidence="1">Nucleus</location>
    </subcellularLocation>
</comment>
<protein>
    <recommendedName>
        <fullName evidence="8">Mediator complex subunit 15 KIX domain-containing protein</fullName>
    </recommendedName>
</protein>
<feature type="compositionally biased region" description="Polar residues" evidence="7">
    <location>
        <begin position="2403"/>
        <end position="2412"/>
    </location>
</feature>
<evidence type="ECO:0000256" key="5">
    <source>
        <dbReference type="PROSITE-ProRule" id="PRU00221"/>
    </source>
</evidence>
<feature type="compositionally biased region" description="Pro residues" evidence="7">
    <location>
        <begin position="2419"/>
        <end position="2428"/>
    </location>
</feature>
<evidence type="ECO:0000256" key="4">
    <source>
        <dbReference type="ARBA" id="ARBA00023242"/>
    </source>
</evidence>
<keyword evidence="3" id="KW-0677">Repeat</keyword>
<feature type="domain" description="Mediator complex subunit 15 KIX" evidence="8">
    <location>
        <begin position="42"/>
        <end position="116"/>
    </location>
</feature>
<name>A0ABR2E1U3_9ROSI</name>
<feature type="region of interest" description="Disordered" evidence="7">
    <location>
        <begin position="1546"/>
        <end position="1623"/>
    </location>
</feature>
<dbReference type="PROSITE" id="PS50082">
    <property type="entry name" value="WD_REPEATS_2"/>
    <property type="match status" value="2"/>
</dbReference>
<feature type="region of interest" description="Disordered" evidence="7">
    <location>
        <begin position="1996"/>
        <end position="2024"/>
    </location>
</feature>
<feature type="region of interest" description="Disordered" evidence="7">
    <location>
        <begin position="1873"/>
        <end position="1981"/>
    </location>
</feature>
<dbReference type="EMBL" id="JBBPBM010000020">
    <property type="protein sequence ID" value="KAK8551160.1"/>
    <property type="molecule type" value="Genomic_DNA"/>
</dbReference>
<dbReference type="InterPro" id="IPR044661">
    <property type="entry name" value="MED15a/b/c-like"/>
</dbReference>
<feature type="repeat" description="WD" evidence="5">
    <location>
        <begin position="829"/>
        <end position="872"/>
    </location>
</feature>
<feature type="region of interest" description="Disordered" evidence="7">
    <location>
        <begin position="2119"/>
        <end position="2154"/>
    </location>
</feature>
<evidence type="ECO:0000256" key="1">
    <source>
        <dbReference type="ARBA" id="ARBA00004123"/>
    </source>
</evidence>
<dbReference type="SUPFAM" id="SSF50978">
    <property type="entry name" value="WD40 repeat-like"/>
    <property type="match status" value="1"/>
</dbReference>
<feature type="compositionally biased region" description="Polar residues" evidence="7">
    <location>
        <begin position="1546"/>
        <end position="1560"/>
    </location>
</feature>
<gene>
    <name evidence="9" type="ORF">V6N12_039821</name>
</gene>
<feature type="compositionally biased region" description="Low complexity" evidence="7">
    <location>
        <begin position="1705"/>
        <end position="1736"/>
    </location>
</feature>
<dbReference type="PROSITE" id="PS00678">
    <property type="entry name" value="WD_REPEATS_1"/>
    <property type="match status" value="1"/>
</dbReference>
<feature type="compositionally biased region" description="Polar residues" evidence="7">
    <location>
        <begin position="1900"/>
        <end position="1911"/>
    </location>
</feature>
<dbReference type="InterPro" id="IPR015943">
    <property type="entry name" value="WD40/YVTN_repeat-like_dom_sf"/>
</dbReference>
<feature type="domain" description="Mediator complex subunit 15 KIX" evidence="8">
    <location>
        <begin position="575"/>
        <end position="654"/>
    </location>
</feature>
<dbReference type="InterPro" id="IPR036529">
    <property type="entry name" value="KIX_dom_sf"/>
</dbReference>
<feature type="coiled-coil region" evidence="6">
    <location>
        <begin position="2285"/>
        <end position="2316"/>
    </location>
</feature>
<feature type="compositionally biased region" description="Low complexity" evidence="7">
    <location>
        <begin position="1912"/>
        <end position="1979"/>
    </location>
</feature>
<sequence>MAFTYTGKASYYQISADQEASMNAHNLKKPTSESEKPATEAGDWRTQFPSDSRQRFVNDIFDTMKKHPHYSGTDDEIRKDAEFVEEKIYSSSCSKWDYQEKIYAKLRQLLPQYRNNVRRSRQSISEFRLPASVDISEVGENWREEVYQKIQTMREKYLPDLAEIHAKVAAELELFDPVPQHYETEELENMRIIDIKLQRIIFMLSVSENDLLPECKKELNSQYEKQIIDFIDAYKSMKPVSFLEEEALSLPDLPSWLPTVTLSELEDDDQMNAQFPSMMPFMAPPGTAQMQSQQHQIQVQQQKLHLMQYQQRLNQWLEWERREEQYLYLLEQQLPGIIKREEFPHPYQVGFDSGFLPSGQYPGFYPAAYTNPVALCPAFSPIVFPAPFAPSTSTLSTPSLAPGNIENPLYDAYISHQHATYGEAGPACPAPDTAGNGMPTISSPSLLPGFEKAGDSTHCNASTIDLGKPDIKEQTHDPMVNMNKPNSLRSTVVTMADEAVAAVGEELAAMRKQGVHARTFFIQTGMTGAEKMKCYLGAFAIRSISWNLGLFVENFMDTNNWRPTPPSGENTMDSDDWRTALQPDSRQRIVNKIMDTLKRHLPFSGQEGLNELRKIAVRFEEKIFTAASSQSDYLRKISLKMLTMETKSQNTLSNIGNTSKPPDPAYLYSTAQTGQANGGDWQEEVYQKVSLPVNVLPVTFPGHGHSQTFNAPDSLPKAVARTLNQGSSPMSMDFHPVQQTLLLVGTNVGDIALWEVGSRERLVSKNFKVWDLTACSMSLQAALVKDPAVSVNRVIWSPDGSLFGVAYSRHIVHIYSYHGGEVVRQHLEIDAHVGGVNDLAFSHPNKQLCVITCGDDKTIKVWDATSGTRQYTFEGHEAPVYSVCPHCKENIQFIFSTAVDGKIKAWLYDNIGSRVDFEAPDRWCTTMAYSADGTRLFSCGTSKDGESFLVEWNESEGAVKRTYQGFRKRSLGVVQFDTTKNRYLAAGDDFSIKFWDMDNVQPLTSIDADGGLPASPCIRFNKDGSLLVVSANDNGIKVLANSDGMQLLCTLENLSYDALRTSEAPKSAQFQHQLGLQQQPNQAQQNLQQRLQASGQTSNSLLQSQNLIDQQKQLYQSQRAVLVLLETSSTSLDSTAQTGQANGGDWQEEVYQKIKAMKETYLPELIEMHQKIAAKLLQHDSLPQQPKSEQLDKLKIFKTMLERILHFLTVSKANVVPAYKEKLSSYERQILSFINAYRPRKLISAMQQGQLPPPHMHFMQQSQPQINQTQSHDNQMNPQLQSINLQGSMSTMQPNNMTSIQHNSLSSFAPVNFENPVYDAYISHQHATYEEAGSECPAPDTARNGMPTMLPPSLLPGFEKDGDANGNALTTAFGKPDIKEQTHDSMVNMAKPNSLRLTVVTMADEAVTAVGEELAAMRKQGVHARTFFIQTGMTGAEKMKCRSISWNWGLFIENFMDTNNWRPTPPSGENTMDGGDWRTTLQPDSRQRIVNKIMDTLKRHLPFSGQEGLNELRKIAVRFEEKIFTAASSQSDYLRRISLKMLTMETKSQSTMSNPGNTSKPPDPGSQGMQNQVHSQGQSIPVPLQSNQPQARQQLLPQSVPNNMASAGVQSSAGLQSGMPPVSGLSQNTTISSVVGQNSNMQNMSGMSQNSMGQGMTSNIFANQQRQMQGRQQVLPQQQQQLYHQQLQQQLMKQKIQQGNLQPSLMQSHMQQQQQQNLLPPTQLQSSQQSGMQTSSVMQPSAMQSTPLPGQQNQQQSTQSMLQQHQQSVLRQQQQPQQTTSSGIHQQQTPMTQQSMMPQQQQQPHMMGQQTNSANIQQNQLMGQQNTIADMQQQRMLGQSSNLPNLQQQQQQQLQQQQLMAQQNNLSNIHQQQLGSQSNISGLQQQQQQLIGSQSGNSSMQTNQQSLHMLSQPQVPLQQTQQTASNLLPTQGQTSQQPQQQLMSQMQSQSTQLHQQLGLQQQPNQVQQNLQQRLQASGQTSNSLLQSQNLIDQQKQLYQSQRAVPETSSTSLDSTAQTGQANGGDWQEEVYQKIKVMKETYLPELNEMHQKIAAKLLQHDSLPQQPKSEQLDKLKIFKTMLERILHFLTVSKANIVPAYKEKLSSYEKQIINFINTNRPRKPISAMQQGQLPPPHMQSMQQPQPQINQTQSHDNQMNPQLQSINLQGSMQTMQPNNITSMQHNSLSSLPVASTAQQTMLNSLQPGSNLDPGQGNALGSMQQVATGPLQQNPVSNSQQANISSLSSQSGITVLQQNMNPLQSNSNMLQHQHMKQQQEQQILQSQKYKQQRQMQQQYLQQKQQLMQQQQQLHQQAKQQLPTQLQAHLHQMNDANDMRQGINVKPGVFQQLLPAGQRQPYPHQQPKPGAQYPISSPQLLQAASPQMPQHSSPQIDQQSLLTSISKTGTPLQSANSPFVVPSPSTPLAPSPMPAESEKPIPGTSSLSNAVNVGNQQGTVVQTGSQSLAIGTPGISASPLLAEFTGADGTHANALTTVSSKSSITEQPLERLMKAVKSMSSSALCASVSDIGSVISMTDRIAGSAPGNGSRAAVGEDLVAMTKCRLQARNFITQDGMSGTKKMKRNTCAMPLNVVSSAGGINDSFKQLTGSETSDLESTATSTVKRPRIEANHALLEEIREINQRLIDTVVDISDEDVDSGSGSVAATAEGGAGTIVKCSFSAVALSSNLKSQYMSAQMSPIQPLRLLVPKNYPNCSPILLDKFPVEVSKEYEDLSVKAKLRFSISLRSLSQPMSLGEIARTWDVCARAVISEHAQESGGGSFSSKYGTWENCSMAA</sequence>
<feature type="region of interest" description="Disordered" evidence="7">
    <location>
        <begin position="1705"/>
        <end position="1812"/>
    </location>
</feature>
<feature type="region of interest" description="Disordered" evidence="7">
    <location>
        <begin position="23"/>
        <end position="48"/>
    </location>
</feature>
<dbReference type="SMART" id="SM00320">
    <property type="entry name" value="WD40"/>
    <property type="match status" value="7"/>
</dbReference>
<feature type="compositionally biased region" description="Low complexity" evidence="7">
    <location>
        <begin position="1873"/>
        <end position="1899"/>
    </location>
</feature>
<feature type="region of interest" description="Disordered" evidence="7">
    <location>
        <begin position="1069"/>
        <end position="1092"/>
    </location>
</feature>
<organism evidence="9 10">
    <name type="scientific">Hibiscus sabdariffa</name>
    <name type="common">roselle</name>
    <dbReference type="NCBI Taxonomy" id="183260"/>
    <lineage>
        <taxon>Eukaryota</taxon>
        <taxon>Viridiplantae</taxon>
        <taxon>Streptophyta</taxon>
        <taxon>Embryophyta</taxon>
        <taxon>Tracheophyta</taxon>
        <taxon>Spermatophyta</taxon>
        <taxon>Magnoliopsida</taxon>
        <taxon>eudicotyledons</taxon>
        <taxon>Gunneridae</taxon>
        <taxon>Pentapetalae</taxon>
        <taxon>rosids</taxon>
        <taxon>malvids</taxon>
        <taxon>Malvales</taxon>
        <taxon>Malvaceae</taxon>
        <taxon>Malvoideae</taxon>
        <taxon>Hibiscus</taxon>
    </lineage>
</organism>
<comment type="caution">
    <text evidence="9">The sequence shown here is derived from an EMBL/GenBank/DDBJ whole genome shotgun (WGS) entry which is preliminary data.</text>
</comment>
<dbReference type="InterPro" id="IPR019775">
    <property type="entry name" value="WD40_repeat_CS"/>
</dbReference>
<proteinExistence type="predicted"/>
<accession>A0ABR2E1U3</accession>
<dbReference type="InterPro" id="IPR001680">
    <property type="entry name" value="WD40_rpt"/>
</dbReference>
<dbReference type="Gene3D" id="1.10.246.20">
    <property type="entry name" value="Coactivator CBP, KIX domain"/>
    <property type="match status" value="3"/>
</dbReference>